<feature type="region of interest" description="Disordered" evidence="1">
    <location>
        <begin position="991"/>
        <end position="1019"/>
    </location>
</feature>
<sequence length="1115" mass="119060">MGISAIFKRSKVVESSDSFVEVPKARHIKRRQTEPSYSSSKPSAIGRSRSSGSHAIRSVKDAEAESRGTALTQRGTSKYTKSADVSTELSIDELPTPDDSLDEGSTRRHLRDKILAPKEQTTVPATSHNARPSDKRPAQANNDVFGMRNLKALQQETWAARHKELDPFEDSPPRRPLTDFEDPTYIPPLTLAATLFDDYSYMGSLGGTTGAAGGNGHYHPSAAGGDSTTTKDLGSGTLDFLGDFNATYSALFGTPPSTTLAASDRLRSPDNTQQSNTHSDGLLSPASTRQSKTPSPVGEMASDDERSELSAESGSTGGSSSGEPPELVEERRKEEERKAAEQRSRRREVIKQQVAFERMKERHRRQRPEPTSAPFGRIARWQSEAAVAATVDHPQPAQGTLYASSTAISRGYVPQQPRTGTLGAAQYASASMPSIARDVNTPLVQRQPHFPLLVDTATARETAVLGPQMSSMLASPLTAPALHTNRGFHSAPAVSGAHTSISGTTPPQPRAAHPVRLASMPQSTKNAYLSDSSGDNVSDVSSLGGSDDTSGSSSVDAFYSAASSAATASIAEARVAPVFTGSTVGSTPLPSALQRTSSGNDSSSEGSAMSQSSSKRRVRFQETVSVVFNTHHSIAEDDHNCLNDSDNDSSNASINMSVAPHSINAPDTDRCSPICANDPAPGASAADDAFDDAGAIGHSRYRIPASVAVQVGPLLWPEAGVIADSASPSRQTSGASSRNDSPDEAKRRCQRPKHRVETQPLRDREAERELQLRKKLAAANREPVVKPVGPEPSVDGVAVTQSASEPHVQAETAEEAQSADPMTEARRALLGHYYAPNPMLPVGNTIPRSTPIVRSNSMALPHTSGVKVVCSQSSACSQNRYSAGAGAIQSRSDSWRGLRGPRRGHSVTSTRRGQSNAGQSKVNHTTEHTPVVPAAKDSHTYSVALAASTKEIARRDSHEFNFTNVLESFSASSFELFEGKEGGVHIRYSDRKGAHHKPSSVSSQFQTDNAADNSDGDDIPLSVIVRSRSEPLQNHFRRSETKPLAANTGALGHAVDTCQDMSHGRMLVRSTGSLKNRSVDSRQVYADTCSASVEANHQQTSDASSRRFSRWGNIF</sequence>
<reference evidence="2 3" key="1">
    <citation type="journal article" date="2015" name="Genome Biol. Evol.">
        <title>Phylogenomic analyses indicate that early fungi evolved digesting cell walls of algal ancestors of land plants.</title>
        <authorList>
            <person name="Chang Y."/>
            <person name="Wang S."/>
            <person name="Sekimoto S."/>
            <person name="Aerts A.L."/>
            <person name="Choi C."/>
            <person name="Clum A."/>
            <person name="LaButti K.M."/>
            <person name="Lindquist E.A."/>
            <person name="Yee Ngan C."/>
            <person name="Ohm R.A."/>
            <person name="Salamov A.A."/>
            <person name="Grigoriev I.V."/>
            <person name="Spatafora J.W."/>
            <person name="Berbee M.L."/>
        </authorList>
    </citation>
    <scope>NUCLEOTIDE SEQUENCE [LARGE SCALE GENOMIC DNA]</scope>
    <source>
        <strain evidence="2 3">NRRL 1564</strain>
    </source>
</reference>
<feature type="compositionally biased region" description="Low complexity" evidence="1">
    <location>
        <begin position="597"/>
        <end position="613"/>
    </location>
</feature>
<feature type="compositionally biased region" description="Polar residues" evidence="1">
    <location>
        <begin position="34"/>
        <end position="53"/>
    </location>
</feature>
<feature type="compositionally biased region" description="Polar residues" evidence="1">
    <location>
        <begin position="69"/>
        <end position="89"/>
    </location>
</feature>
<feature type="compositionally biased region" description="Polar residues" evidence="1">
    <location>
        <begin position="999"/>
        <end position="1012"/>
    </location>
</feature>
<feature type="compositionally biased region" description="Basic and acidic residues" evidence="1">
    <location>
        <begin position="755"/>
        <end position="772"/>
    </location>
</feature>
<accession>A0A2G5B896</accession>
<keyword evidence="3" id="KW-1185">Reference proteome</keyword>
<evidence type="ECO:0000256" key="1">
    <source>
        <dbReference type="SAM" id="MobiDB-lite"/>
    </source>
</evidence>
<feature type="region of interest" description="Disordered" evidence="1">
    <location>
        <begin position="259"/>
        <end position="374"/>
    </location>
</feature>
<evidence type="ECO:0000313" key="2">
    <source>
        <dbReference type="EMBL" id="PIA14947.1"/>
    </source>
</evidence>
<feature type="compositionally biased region" description="Polar residues" evidence="1">
    <location>
        <begin position="269"/>
        <end position="294"/>
    </location>
</feature>
<feature type="compositionally biased region" description="Polar residues" evidence="1">
    <location>
        <begin position="726"/>
        <end position="739"/>
    </location>
</feature>
<feature type="compositionally biased region" description="Polar residues" evidence="1">
    <location>
        <begin position="520"/>
        <end position="529"/>
    </location>
</feature>
<feature type="compositionally biased region" description="Basic and acidic residues" evidence="1">
    <location>
        <begin position="328"/>
        <end position="350"/>
    </location>
</feature>
<feature type="region of interest" description="Disordered" evidence="1">
    <location>
        <begin position="484"/>
        <end position="554"/>
    </location>
</feature>
<dbReference type="Proteomes" id="UP000242474">
    <property type="component" value="Unassembled WGS sequence"/>
</dbReference>
<dbReference type="EMBL" id="KZ303511">
    <property type="protein sequence ID" value="PIA14947.1"/>
    <property type="molecule type" value="Genomic_DNA"/>
</dbReference>
<feature type="region of interest" description="Disordered" evidence="1">
    <location>
        <begin position="18"/>
        <end position="141"/>
    </location>
</feature>
<evidence type="ECO:0000313" key="3">
    <source>
        <dbReference type="Proteomes" id="UP000242474"/>
    </source>
</evidence>
<feature type="compositionally biased region" description="Polar residues" evidence="1">
    <location>
        <begin position="119"/>
        <end position="130"/>
    </location>
</feature>
<feature type="compositionally biased region" description="Polar residues" evidence="1">
    <location>
        <begin position="906"/>
        <end position="923"/>
    </location>
</feature>
<proteinExistence type="predicted"/>
<feature type="region of interest" description="Disordered" evidence="1">
    <location>
        <begin position="581"/>
        <end position="618"/>
    </location>
</feature>
<feature type="region of interest" description="Disordered" evidence="1">
    <location>
        <begin position="892"/>
        <end position="927"/>
    </location>
</feature>
<dbReference type="AlphaFoldDB" id="A0A2G5B896"/>
<feature type="compositionally biased region" description="Low complexity" evidence="1">
    <location>
        <begin position="530"/>
        <end position="554"/>
    </location>
</feature>
<gene>
    <name evidence="2" type="ORF">COEREDRAFT_93587</name>
</gene>
<organism evidence="2 3">
    <name type="scientific">Coemansia reversa (strain ATCC 12441 / NRRL 1564)</name>
    <dbReference type="NCBI Taxonomy" id="763665"/>
    <lineage>
        <taxon>Eukaryota</taxon>
        <taxon>Fungi</taxon>
        <taxon>Fungi incertae sedis</taxon>
        <taxon>Zoopagomycota</taxon>
        <taxon>Kickxellomycotina</taxon>
        <taxon>Kickxellomycetes</taxon>
        <taxon>Kickxellales</taxon>
        <taxon>Kickxellaceae</taxon>
        <taxon>Coemansia</taxon>
    </lineage>
</organism>
<feature type="compositionally biased region" description="Polar residues" evidence="1">
    <location>
        <begin position="581"/>
        <end position="596"/>
    </location>
</feature>
<name>A0A2G5B896_COERN</name>
<dbReference type="OrthoDB" id="5599876at2759"/>
<protein>
    <submittedName>
        <fullName evidence="2">Uncharacterized protein</fullName>
    </submittedName>
</protein>
<feature type="region of interest" description="Disordered" evidence="1">
    <location>
        <begin position="725"/>
        <end position="806"/>
    </location>
</feature>